<feature type="domain" description="Thiaminase-2/PQQC" evidence="1">
    <location>
        <begin position="38"/>
        <end position="221"/>
    </location>
</feature>
<dbReference type="InterPro" id="IPR004305">
    <property type="entry name" value="Thiaminase-2/PQQC"/>
</dbReference>
<dbReference type="InterPro" id="IPR050967">
    <property type="entry name" value="Thiamine_Salvage_TenA"/>
</dbReference>
<dbReference type="SUPFAM" id="SSF48613">
    <property type="entry name" value="Heme oxygenase-like"/>
    <property type="match status" value="1"/>
</dbReference>
<dbReference type="Gene3D" id="1.20.910.10">
    <property type="entry name" value="Heme oxygenase-like"/>
    <property type="match status" value="1"/>
</dbReference>
<evidence type="ECO:0000313" key="2">
    <source>
        <dbReference type="EMBL" id="CAD8582552.1"/>
    </source>
</evidence>
<sequence length="225" mass="25124">MRDAVLDDFDAAHLSPVAAALFSRARASFADIIAPGGFVDKMHKGALDRGVYAQYLAIDRYFLFHFNRAYAMALIKARTVDEQRVFHALIGGVLDEMRLHVSACARWGVDADYYMASHPPEPAAEKYVKFLESLHEGSMEGLIAGMVPCMRLYSALGSGFAKIGLDACGPYREWFDAYASTEMNALATQLESLLPVDVEDLTTEIIDNYKRAMELERDFFEAWVS</sequence>
<accession>A0A7S0KI81</accession>
<dbReference type="InterPro" id="IPR016084">
    <property type="entry name" value="Haem_Oase-like_multi-hlx"/>
</dbReference>
<dbReference type="GO" id="GO:0005829">
    <property type="term" value="C:cytosol"/>
    <property type="evidence" value="ECO:0007669"/>
    <property type="project" value="TreeGrafter"/>
</dbReference>
<dbReference type="AlphaFoldDB" id="A0A7S0KI81"/>
<protein>
    <recommendedName>
        <fullName evidence="1">Thiaminase-2/PQQC domain-containing protein</fullName>
    </recommendedName>
</protein>
<dbReference type="PANTHER" id="PTHR43198:SF2">
    <property type="entry name" value="SI:CH1073-67J19.1-RELATED"/>
    <property type="match status" value="1"/>
</dbReference>
<dbReference type="Pfam" id="PF03070">
    <property type="entry name" value="TENA_THI-4"/>
    <property type="match status" value="1"/>
</dbReference>
<reference evidence="2" key="1">
    <citation type="submission" date="2021-01" db="EMBL/GenBank/DDBJ databases">
        <authorList>
            <person name="Corre E."/>
            <person name="Pelletier E."/>
            <person name="Niang G."/>
            <person name="Scheremetjew M."/>
            <person name="Finn R."/>
            <person name="Kale V."/>
            <person name="Holt S."/>
            <person name="Cochrane G."/>
            <person name="Meng A."/>
            <person name="Brown T."/>
            <person name="Cohen L."/>
        </authorList>
    </citation>
    <scope>NUCLEOTIDE SEQUENCE</scope>
    <source>
        <strain evidence="2">Clade-D-RCC2572</strain>
    </source>
</reference>
<dbReference type="GO" id="GO:0006772">
    <property type="term" value="P:thiamine metabolic process"/>
    <property type="evidence" value="ECO:0007669"/>
    <property type="project" value="UniProtKB-ARBA"/>
</dbReference>
<gene>
    <name evidence="2" type="ORF">OMED0929_LOCUS3917</name>
</gene>
<evidence type="ECO:0000259" key="1">
    <source>
        <dbReference type="Pfam" id="PF03070"/>
    </source>
</evidence>
<name>A0A7S0KI81_9CHLO</name>
<proteinExistence type="predicted"/>
<dbReference type="PANTHER" id="PTHR43198">
    <property type="entry name" value="BIFUNCTIONAL TH2 PROTEIN"/>
    <property type="match status" value="1"/>
</dbReference>
<dbReference type="EMBL" id="HBEW01004692">
    <property type="protein sequence ID" value="CAD8582552.1"/>
    <property type="molecule type" value="Transcribed_RNA"/>
</dbReference>
<organism evidence="2">
    <name type="scientific">Ostreococcus mediterraneus</name>
    <dbReference type="NCBI Taxonomy" id="1486918"/>
    <lineage>
        <taxon>Eukaryota</taxon>
        <taxon>Viridiplantae</taxon>
        <taxon>Chlorophyta</taxon>
        <taxon>Mamiellophyceae</taxon>
        <taxon>Mamiellales</taxon>
        <taxon>Bathycoccaceae</taxon>
        <taxon>Ostreococcus</taxon>
    </lineage>
</organism>